<keyword evidence="6" id="KW-0812">Transmembrane</keyword>
<feature type="transmembrane region" description="Helical" evidence="6">
    <location>
        <begin position="44"/>
        <end position="61"/>
    </location>
</feature>
<feature type="transmembrane region" description="Helical" evidence="6">
    <location>
        <begin position="68"/>
        <end position="88"/>
    </location>
</feature>
<dbReference type="PANTHER" id="PTHR45339:SF1">
    <property type="entry name" value="HYBRID SIGNAL TRANSDUCTION HISTIDINE KINASE J"/>
    <property type="match status" value="1"/>
</dbReference>
<feature type="transmembrane region" description="Helical" evidence="6">
    <location>
        <begin position="20"/>
        <end position="38"/>
    </location>
</feature>
<dbReference type="SUPFAM" id="SSF47384">
    <property type="entry name" value="Homodimeric domain of signal transducing histidine kinase"/>
    <property type="match status" value="1"/>
</dbReference>
<comment type="caution">
    <text evidence="9">The sequence shown here is derived from an EMBL/GenBank/DDBJ whole genome shotgun (WGS) entry which is preliminary data.</text>
</comment>
<keyword evidence="4" id="KW-0902">Two-component regulatory system</keyword>
<dbReference type="Gene3D" id="3.30.565.10">
    <property type="entry name" value="Histidine kinase-like ATPase, C-terminal domain"/>
    <property type="match status" value="1"/>
</dbReference>
<evidence type="ECO:0000259" key="7">
    <source>
        <dbReference type="PROSITE" id="PS50109"/>
    </source>
</evidence>
<dbReference type="Pfam" id="PF02518">
    <property type="entry name" value="HATPase_c"/>
    <property type="match status" value="1"/>
</dbReference>
<name>A0A1H5JRP6_9FLAO</name>
<keyword evidence="9" id="KW-0808">Transferase</keyword>
<dbReference type="PRINTS" id="PR00344">
    <property type="entry name" value="BCTRLSENSOR"/>
</dbReference>
<feature type="domain" description="Histidine kinase" evidence="7">
    <location>
        <begin position="204"/>
        <end position="424"/>
    </location>
</feature>
<feature type="modified residue" description="4-aspartylphosphate" evidence="5">
    <location>
        <position position="494"/>
    </location>
</feature>
<feature type="transmembrane region" description="Helical" evidence="6">
    <location>
        <begin position="118"/>
        <end position="141"/>
    </location>
</feature>
<keyword evidence="3 5" id="KW-0597">Phosphoprotein</keyword>
<protein>
    <recommendedName>
        <fullName evidence="2">histidine kinase</fullName>
        <ecNumber evidence="2">2.7.13.3</ecNumber>
    </recommendedName>
</protein>
<dbReference type="Pfam" id="PF00512">
    <property type="entry name" value="HisKA"/>
    <property type="match status" value="1"/>
</dbReference>
<reference evidence="9 10" key="1">
    <citation type="submission" date="2016-10" db="EMBL/GenBank/DDBJ databases">
        <authorList>
            <person name="Varghese N."/>
            <person name="Submissions S."/>
        </authorList>
    </citation>
    <scope>NUCLEOTIDE SEQUENCE [LARGE SCALE GENOMIC DNA]</scope>
    <source>
        <strain evidence="9 10">DSW-5</strain>
    </source>
</reference>
<dbReference type="Proteomes" id="UP000183071">
    <property type="component" value="Unassembled WGS sequence"/>
</dbReference>
<dbReference type="InterPro" id="IPR003594">
    <property type="entry name" value="HATPase_dom"/>
</dbReference>
<dbReference type="InterPro" id="IPR036097">
    <property type="entry name" value="HisK_dim/P_sf"/>
</dbReference>
<evidence type="ECO:0000256" key="1">
    <source>
        <dbReference type="ARBA" id="ARBA00000085"/>
    </source>
</evidence>
<keyword evidence="6" id="KW-1133">Transmembrane helix</keyword>
<sequence length="562" mass="63492">MSNTRKKIQSKRLIRNLYRLSMFAAVFGVLGFIFGLYLDLEYLALYHLVSAFAYLATALLAKKQQLLIARVIFFLFINLGIAVTSSFIGKPGSVEYLFMNAIALPFMMFSFKKEKRFVYFFAILSAVLWVILNATDFNLFTTNHLDPSVAANLIYPVSCITLVVFVFSQMQYFSKTNIKHYSKIYSKREYALEASEAKSKFLSTMSHEIRTPLNAVIGLSHILNDNNPREDQKENIEALNYSGKLLLNLLNNVLDFSKMQSTDIHLDKIPTNIEAAVKQLKKIHQPSCDRKNIKLDVKIDSNLPLVLIDVVRFNQVLNNLLSNAIKFTHQGKVSLIIKRKKSIVNEIILHVEVRDTGIGIPKIKQTSIWEAFTQASSSTTRIYGGTGLGLPIVKSILNAMDSKIKILSKVGKGSRFIFDLKLDSAEETDIVTGNDKKEFDFEGKKVLLVDDNLINVMVGKQILEKAKLSVAVANDGLQAVNQMKENHFDIVLMDIQMPIMNGYTATEEIRKFNSTTPILALSAAVFMEIKDKVRNCGMNGYVFKPFNPEDLLKEIEKFTKDV</sequence>
<dbReference type="SMART" id="SM00448">
    <property type="entry name" value="REC"/>
    <property type="match status" value="1"/>
</dbReference>
<evidence type="ECO:0000256" key="2">
    <source>
        <dbReference type="ARBA" id="ARBA00012438"/>
    </source>
</evidence>
<accession>A0A1H5JRP6</accession>
<evidence type="ECO:0000256" key="3">
    <source>
        <dbReference type="ARBA" id="ARBA00022553"/>
    </source>
</evidence>
<evidence type="ECO:0000313" key="9">
    <source>
        <dbReference type="EMBL" id="SEE55166.1"/>
    </source>
</evidence>
<dbReference type="SMART" id="SM00387">
    <property type="entry name" value="HATPase_c"/>
    <property type="match status" value="1"/>
</dbReference>
<dbReference type="EC" id="2.7.13.3" evidence="2"/>
<dbReference type="CDD" id="cd00082">
    <property type="entry name" value="HisKA"/>
    <property type="match status" value="1"/>
</dbReference>
<feature type="transmembrane region" description="Helical" evidence="6">
    <location>
        <begin position="94"/>
        <end position="111"/>
    </location>
</feature>
<evidence type="ECO:0000259" key="8">
    <source>
        <dbReference type="PROSITE" id="PS50110"/>
    </source>
</evidence>
<dbReference type="InterPro" id="IPR005467">
    <property type="entry name" value="His_kinase_dom"/>
</dbReference>
<comment type="catalytic activity">
    <reaction evidence="1">
        <text>ATP + protein L-histidine = ADP + protein N-phospho-L-histidine.</text>
        <dbReference type="EC" id="2.7.13.3"/>
    </reaction>
</comment>
<dbReference type="SUPFAM" id="SSF55874">
    <property type="entry name" value="ATPase domain of HSP90 chaperone/DNA topoisomerase II/histidine kinase"/>
    <property type="match status" value="1"/>
</dbReference>
<gene>
    <name evidence="9" type="ORF">SAMN05444353_2295</name>
</gene>
<keyword evidence="6" id="KW-0472">Membrane</keyword>
<dbReference type="CDD" id="cd17546">
    <property type="entry name" value="REC_hyHK_CKI1_RcsC-like"/>
    <property type="match status" value="1"/>
</dbReference>
<dbReference type="InterPro" id="IPR004358">
    <property type="entry name" value="Sig_transdc_His_kin-like_C"/>
</dbReference>
<dbReference type="PROSITE" id="PS50110">
    <property type="entry name" value="RESPONSE_REGULATORY"/>
    <property type="match status" value="1"/>
</dbReference>
<dbReference type="GO" id="GO:0016301">
    <property type="term" value="F:kinase activity"/>
    <property type="evidence" value="ECO:0007669"/>
    <property type="project" value="UniProtKB-KW"/>
</dbReference>
<dbReference type="Gene3D" id="3.40.50.2300">
    <property type="match status" value="1"/>
</dbReference>
<organism evidence="9 10">
    <name type="scientific">Polaribacter dokdonensis DSW-5</name>
    <dbReference type="NCBI Taxonomy" id="1300348"/>
    <lineage>
        <taxon>Bacteria</taxon>
        <taxon>Pseudomonadati</taxon>
        <taxon>Bacteroidota</taxon>
        <taxon>Flavobacteriia</taxon>
        <taxon>Flavobacteriales</taxon>
        <taxon>Flavobacteriaceae</taxon>
    </lineage>
</organism>
<feature type="transmembrane region" description="Helical" evidence="6">
    <location>
        <begin position="153"/>
        <end position="173"/>
    </location>
</feature>
<dbReference type="PROSITE" id="PS50109">
    <property type="entry name" value="HIS_KIN"/>
    <property type="match status" value="1"/>
</dbReference>
<evidence type="ECO:0000256" key="6">
    <source>
        <dbReference type="SAM" id="Phobius"/>
    </source>
</evidence>
<dbReference type="InterPro" id="IPR036890">
    <property type="entry name" value="HATPase_C_sf"/>
</dbReference>
<evidence type="ECO:0000313" key="10">
    <source>
        <dbReference type="Proteomes" id="UP000183071"/>
    </source>
</evidence>
<evidence type="ECO:0000256" key="5">
    <source>
        <dbReference type="PROSITE-ProRule" id="PRU00169"/>
    </source>
</evidence>
<feature type="domain" description="Response regulatory" evidence="8">
    <location>
        <begin position="445"/>
        <end position="559"/>
    </location>
</feature>
<dbReference type="CDD" id="cd16922">
    <property type="entry name" value="HATPase_EvgS-ArcB-TorS-like"/>
    <property type="match status" value="1"/>
</dbReference>
<dbReference type="InterPro" id="IPR001789">
    <property type="entry name" value="Sig_transdc_resp-reg_receiver"/>
</dbReference>
<dbReference type="EMBL" id="FNUE01000002">
    <property type="protein sequence ID" value="SEE55166.1"/>
    <property type="molecule type" value="Genomic_DNA"/>
</dbReference>
<dbReference type="InterPro" id="IPR003661">
    <property type="entry name" value="HisK_dim/P_dom"/>
</dbReference>
<dbReference type="SUPFAM" id="SSF52172">
    <property type="entry name" value="CheY-like"/>
    <property type="match status" value="1"/>
</dbReference>
<dbReference type="PANTHER" id="PTHR45339">
    <property type="entry name" value="HYBRID SIGNAL TRANSDUCTION HISTIDINE KINASE J"/>
    <property type="match status" value="1"/>
</dbReference>
<keyword evidence="9" id="KW-0418">Kinase</keyword>
<evidence type="ECO:0000256" key="4">
    <source>
        <dbReference type="ARBA" id="ARBA00023012"/>
    </source>
</evidence>
<dbReference type="InterPro" id="IPR011006">
    <property type="entry name" value="CheY-like_superfamily"/>
</dbReference>
<dbReference type="Gene3D" id="1.10.287.130">
    <property type="match status" value="1"/>
</dbReference>
<dbReference type="Pfam" id="PF00072">
    <property type="entry name" value="Response_reg"/>
    <property type="match status" value="1"/>
</dbReference>
<keyword evidence="10" id="KW-1185">Reference proteome</keyword>
<dbReference type="RefSeq" id="WP_053975016.1">
    <property type="nucleotide sequence ID" value="NZ_FNUE01000002.1"/>
</dbReference>
<dbReference type="SMART" id="SM00388">
    <property type="entry name" value="HisKA"/>
    <property type="match status" value="1"/>
</dbReference>
<proteinExistence type="predicted"/>